<evidence type="ECO:0000313" key="1">
    <source>
        <dbReference type="EMBL" id="MBK3518030.1"/>
    </source>
</evidence>
<protein>
    <submittedName>
        <fullName evidence="1">Uncharacterized protein</fullName>
    </submittedName>
</protein>
<reference evidence="1 2" key="1">
    <citation type="submission" date="2021-01" db="EMBL/GenBank/DDBJ databases">
        <title>Carboxyliciviraga sp.nov., isolated from coastal sediments.</title>
        <authorList>
            <person name="Lu D."/>
            <person name="Zhang T."/>
        </authorList>
    </citation>
    <scope>NUCLEOTIDE SEQUENCE [LARGE SCALE GENOMIC DNA]</scope>
    <source>
        <strain evidence="1 2">N1Y132</strain>
    </source>
</reference>
<sequence>MNGGHVNSIGLLATSIDAAKGIISQLFLMNNASFTWIHEPFYMMWVLMWRKPRSPDIINDQNYRMFRIKKRIPEPNLHMNEPKRFIVDGKRRSCQSDWFIDVVCMLSDQLKHR</sequence>
<gene>
    <name evidence="1" type="ORF">JIV24_11855</name>
</gene>
<dbReference type="EMBL" id="JAENRR010000026">
    <property type="protein sequence ID" value="MBK3518030.1"/>
    <property type="molecule type" value="Genomic_DNA"/>
</dbReference>
<dbReference type="Proteomes" id="UP000605676">
    <property type="component" value="Unassembled WGS sequence"/>
</dbReference>
<comment type="caution">
    <text evidence="1">The sequence shown here is derived from an EMBL/GenBank/DDBJ whole genome shotgun (WGS) entry which is preliminary data.</text>
</comment>
<accession>A0ABS1HKA2</accession>
<evidence type="ECO:0000313" key="2">
    <source>
        <dbReference type="Proteomes" id="UP000605676"/>
    </source>
</evidence>
<dbReference type="RefSeq" id="WP_200465259.1">
    <property type="nucleotide sequence ID" value="NZ_JAENRR010000026.1"/>
</dbReference>
<proteinExistence type="predicted"/>
<organism evidence="1 2">
    <name type="scientific">Carboxylicivirga marina</name>
    <dbReference type="NCBI Taxonomy" id="2800988"/>
    <lineage>
        <taxon>Bacteria</taxon>
        <taxon>Pseudomonadati</taxon>
        <taxon>Bacteroidota</taxon>
        <taxon>Bacteroidia</taxon>
        <taxon>Marinilabiliales</taxon>
        <taxon>Marinilabiliaceae</taxon>
        <taxon>Carboxylicivirga</taxon>
    </lineage>
</organism>
<name>A0ABS1HKA2_9BACT</name>
<keyword evidence="2" id="KW-1185">Reference proteome</keyword>